<dbReference type="OrthoDB" id="3820097at2"/>
<evidence type="ECO:0000313" key="2">
    <source>
        <dbReference type="EMBL" id="TDD55725.1"/>
    </source>
</evidence>
<name>A0A4R4ZBT7_9ACTN</name>
<dbReference type="EMBL" id="SMKX01000087">
    <property type="protein sequence ID" value="TDD55725.1"/>
    <property type="molecule type" value="Genomic_DNA"/>
</dbReference>
<comment type="caution">
    <text evidence="2">The sequence shown here is derived from an EMBL/GenBank/DDBJ whole genome shotgun (WGS) entry which is preliminary data.</text>
</comment>
<dbReference type="Proteomes" id="UP000295124">
    <property type="component" value="Unassembled WGS sequence"/>
</dbReference>
<proteinExistence type="predicted"/>
<accession>A0A4R4ZBT7</accession>
<keyword evidence="1" id="KW-0732">Signal</keyword>
<protein>
    <submittedName>
        <fullName evidence="2">Uncharacterized protein</fullName>
    </submittedName>
</protein>
<feature type="signal peptide" evidence="1">
    <location>
        <begin position="1"/>
        <end position="26"/>
    </location>
</feature>
<keyword evidence="3" id="KW-1185">Reference proteome</keyword>
<sequence length="195" mass="20649">MNKFGIVAALAGAGALLVGGTLPSTAAVASSNSQAASSPVFVKRYFANTSPGHPHAGAYVPKTWKHQVLAPWQDKFADAKHNQMIRFNSATDTSVSTTQAMKRKVAALKHTRGLKVVSTSTASMKSTSGQGPLTISTVVYTYRSGKTTRWVADRFIGLQGVNYSEVEVIVGGAPKDYKYLGTVLLNGTRSLQLGS</sequence>
<evidence type="ECO:0000313" key="3">
    <source>
        <dbReference type="Proteomes" id="UP000295124"/>
    </source>
</evidence>
<dbReference type="AlphaFoldDB" id="A0A4R4ZBT7"/>
<reference evidence="2 3" key="1">
    <citation type="submission" date="2019-03" db="EMBL/GenBank/DDBJ databases">
        <title>Draft genome sequences of novel Actinobacteria.</title>
        <authorList>
            <person name="Sahin N."/>
            <person name="Ay H."/>
            <person name="Saygin H."/>
        </authorList>
    </citation>
    <scope>NUCLEOTIDE SEQUENCE [LARGE SCALE GENOMIC DNA]</scope>
    <source>
        <strain evidence="2 3">JCM 13523</strain>
    </source>
</reference>
<feature type="chain" id="PRO_5039224435" evidence="1">
    <location>
        <begin position="27"/>
        <end position="195"/>
    </location>
</feature>
<evidence type="ECO:0000256" key="1">
    <source>
        <dbReference type="SAM" id="SignalP"/>
    </source>
</evidence>
<organism evidence="2 3">
    <name type="scientific">Kribbella antibiotica</name>
    <dbReference type="NCBI Taxonomy" id="190195"/>
    <lineage>
        <taxon>Bacteria</taxon>
        <taxon>Bacillati</taxon>
        <taxon>Actinomycetota</taxon>
        <taxon>Actinomycetes</taxon>
        <taxon>Propionibacteriales</taxon>
        <taxon>Kribbellaceae</taxon>
        <taxon>Kribbella</taxon>
    </lineage>
</organism>
<dbReference type="RefSeq" id="WP_132171860.1">
    <property type="nucleotide sequence ID" value="NZ_SMKX01000087.1"/>
</dbReference>
<gene>
    <name evidence="2" type="ORF">E1263_25975</name>
</gene>